<protein>
    <submittedName>
        <fullName evidence="1">Uncharacterized protein</fullName>
    </submittedName>
</protein>
<organism evidence="1 2">
    <name type="scientific">Cloacimonas acidaminovorans (strain Evry)</name>
    <dbReference type="NCBI Taxonomy" id="459349"/>
    <lineage>
        <taxon>Bacteria</taxon>
        <taxon>Pseudomonadati</taxon>
        <taxon>Candidatus Cloacimonadota</taxon>
        <taxon>Candidatus Cloacimonadia</taxon>
        <taxon>Candidatus Cloacimonadales</taxon>
        <taxon>Candidatus Cloacimonadaceae</taxon>
        <taxon>Candidatus Cloacimonas</taxon>
    </lineage>
</organism>
<dbReference type="HOGENOM" id="CLU_1248821_0_0_0"/>
<dbReference type="EMBL" id="CU466930">
    <property type="protein sequence ID" value="CAO81094.1"/>
    <property type="molecule type" value="Genomic_DNA"/>
</dbReference>
<reference evidence="1 2" key="1">
    <citation type="journal article" date="2008" name="J. Bacteriol.">
        <title>'Candidatus Cloacamonas acidaminovorans': genome sequence reconstruction provides a first glimpse of a new bacterial division.</title>
        <authorList>
            <person name="Pelletier E."/>
            <person name="Kreimeyer A."/>
            <person name="Bocs S."/>
            <person name="Rouy Z."/>
            <person name="Gyapay G."/>
            <person name="Chouari R."/>
            <person name="Riviere D."/>
            <person name="Ganesan A."/>
            <person name="Daegelen P."/>
            <person name="Sghir A."/>
            <person name="Cohen G.N."/>
            <person name="Medigue C."/>
            <person name="Weissenbach J."/>
            <person name="Le Paslier D."/>
        </authorList>
    </citation>
    <scope>NUCLEOTIDE SEQUENCE [LARGE SCALE GENOMIC DNA]</scope>
    <source>
        <strain evidence="2">Evry</strain>
    </source>
</reference>
<dbReference type="Pfam" id="PF11306">
    <property type="entry name" value="DUF3108"/>
    <property type="match status" value="1"/>
</dbReference>
<dbReference type="STRING" id="459349.CLOAM1234"/>
<dbReference type="InterPro" id="IPR021457">
    <property type="entry name" value="DUF3108"/>
</dbReference>
<evidence type="ECO:0000313" key="2">
    <source>
        <dbReference type="Proteomes" id="UP000002019"/>
    </source>
</evidence>
<dbReference type="Proteomes" id="UP000002019">
    <property type="component" value="Chromosome"/>
</dbReference>
<dbReference type="RefSeq" id="WP_015424952.1">
    <property type="nucleotide sequence ID" value="NC_020449.1"/>
</dbReference>
<proteinExistence type="predicted"/>
<keyword evidence="2" id="KW-1185">Reference proteome</keyword>
<gene>
    <name evidence="1" type="ordered locus">CLOAM1234</name>
</gene>
<name>B0VIA6_CLOAI</name>
<accession>B0VIA6</accession>
<dbReference type="AlphaFoldDB" id="B0VIA6"/>
<dbReference type="KEGG" id="caci:CLOAM1234"/>
<evidence type="ECO:0000313" key="1">
    <source>
        <dbReference type="EMBL" id="CAO81094.1"/>
    </source>
</evidence>
<sequence>MLIATTAEYYMKALGIKLVDISIQISENEPVIEIKAKSLKETAISPQINNIYRIEHNGSYQPITYTRVIRQKNVNDKVIVNYNHNSSQATMIRLSDNSTIQYSIAKNSHDVYSFLAEIIAGRVQTGNYPIDANGINWQAKVVQLASETVDTPLGKYPARHYEITFHNLTEKKMPYIDMVTFNMLQENNKLNLWVYNNQYAVKATFKKKGLSSCWELVNIKK</sequence>